<dbReference type="EC" id="2.4.-.-" evidence="2"/>
<dbReference type="RefSeq" id="WP_304419536.1">
    <property type="nucleotide sequence ID" value="NZ_JANCMU010000001.1"/>
</dbReference>
<dbReference type="AlphaFoldDB" id="A0A9X4RWS4"/>
<gene>
    <name evidence="2" type="ORF">NMK71_00030</name>
</gene>
<name>A0A9X4RWS4_9FLAO</name>
<evidence type="ECO:0000313" key="2">
    <source>
        <dbReference type="EMBL" id="MDG4944789.1"/>
    </source>
</evidence>
<evidence type="ECO:0000313" key="3">
    <source>
        <dbReference type="Proteomes" id="UP001152599"/>
    </source>
</evidence>
<dbReference type="Proteomes" id="UP001152599">
    <property type="component" value="Unassembled WGS sequence"/>
</dbReference>
<dbReference type="GO" id="GO:0016757">
    <property type="term" value="F:glycosyltransferase activity"/>
    <property type="evidence" value="ECO:0007669"/>
    <property type="project" value="UniProtKB-KW"/>
</dbReference>
<dbReference type="SUPFAM" id="SSF53448">
    <property type="entry name" value="Nucleotide-diphospho-sugar transferases"/>
    <property type="match status" value="1"/>
</dbReference>
<accession>A0A9X4RWS4</accession>
<reference evidence="2" key="1">
    <citation type="submission" date="2022-07" db="EMBL/GenBank/DDBJ databases">
        <title>Description and genome-wide analysis of Profundicola chukchiensis gen. nov., sp. nov., marine bacteria isolated from bottom sediments of the Chukchi Sea.</title>
        <authorList>
            <person name="Romanenko L."/>
            <person name="Otstavnykh N."/>
            <person name="Kurilenko V."/>
            <person name="Eremeev V."/>
            <person name="Velansky P."/>
            <person name="Mikhailov V."/>
            <person name="Isaeva M."/>
        </authorList>
    </citation>
    <scope>NUCLEOTIDE SEQUENCE</scope>
    <source>
        <strain evidence="2">KMM 9713</strain>
    </source>
</reference>
<keyword evidence="3" id="KW-1185">Reference proteome</keyword>
<keyword evidence="2" id="KW-0328">Glycosyltransferase</keyword>
<dbReference type="Pfam" id="PF00535">
    <property type="entry name" value="Glycos_transf_2"/>
    <property type="match status" value="1"/>
</dbReference>
<dbReference type="InterPro" id="IPR050834">
    <property type="entry name" value="Glycosyltransf_2"/>
</dbReference>
<proteinExistence type="predicted"/>
<protein>
    <submittedName>
        <fullName evidence="2">Glycosyltransferase</fullName>
        <ecNumber evidence="2">2.4.-.-</ecNumber>
    </submittedName>
</protein>
<feature type="domain" description="Glycosyltransferase 2-like" evidence="1">
    <location>
        <begin position="4"/>
        <end position="172"/>
    </location>
</feature>
<keyword evidence="2" id="KW-0808">Transferase</keyword>
<comment type="caution">
    <text evidence="2">The sequence shown here is derived from an EMBL/GenBank/DDBJ whole genome shotgun (WGS) entry which is preliminary data.</text>
</comment>
<dbReference type="EMBL" id="JANCMU010000001">
    <property type="protein sequence ID" value="MDG4944789.1"/>
    <property type="molecule type" value="Genomic_DNA"/>
</dbReference>
<organism evidence="2 3">
    <name type="scientific">Profundicola chukchiensis</name>
    <dbReference type="NCBI Taxonomy" id="2961959"/>
    <lineage>
        <taxon>Bacteria</taxon>
        <taxon>Pseudomonadati</taxon>
        <taxon>Bacteroidota</taxon>
        <taxon>Flavobacteriia</taxon>
        <taxon>Flavobacteriales</taxon>
        <taxon>Weeksellaceae</taxon>
        <taxon>Profundicola</taxon>
    </lineage>
</organism>
<evidence type="ECO:0000259" key="1">
    <source>
        <dbReference type="Pfam" id="PF00535"/>
    </source>
</evidence>
<sequence length="293" mass="33942">MKISIGILTYNHEKFIKPCLDSVFKLKHNNLEIIISDDSSNDKTFDEIQDYIAANPTEHSVVINRNKTNLGLTEHFNLVFGKLASGDYFVTLGGDDIISNNYLKKSVELFESNQEVMMIDFNADIINEKGEISNIQPKLNQETSIKTLNDYLNVLKIGSFAPGRIIRRSLVESFPPISKYCPTEDSVLVNRALLTGQHMRIDTKAILYRHHSSNISSSEGLKKMSNLRIIAQYIQDAIYLYDKNKINDQTMLSLFKRYLYEYFRRENQYSLNDKPLIKNIKKNIARKLYFKYK</sequence>
<dbReference type="PANTHER" id="PTHR43685">
    <property type="entry name" value="GLYCOSYLTRANSFERASE"/>
    <property type="match status" value="1"/>
</dbReference>
<dbReference type="Gene3D" id="3.90.550.10">
    <property type="entry name" value="Spore Coat Polysaccharide Biosynthesis Protein SpsA, Chain A"/>
    <property type="match status" value="1"/>
</dbReference>
<dbReference type="PANTHER" id="PTHR43685:SF2">
    <property type="entry name" value="GLYCOSYLTRANSFERASE 2-LIKE DOMAIN-CONTAINING PROTEIN"/>
    <property type="match status" value="1"/>
</dbReference>
<dbReference type="InterPro" id="IPR001173">
    <property type="entry name" value="Glyco_trans_2-like"/>
</dbReference>
<dbReference type="InterPro" id="IPR029044">
    <property type="entry name" value="Nucleotide-diphossugar_trans"/>
</dbReference>